<dbReference type="AlphaFoldDB" id="B4FJM3"/>
<proteinExistence type="evidence at transcript level"/>
<sequence length="182" mass="18903">MSCSLATCDAAAGCCASGIRWSHGDAWGTAAGSWSWYGCAEANCCDMMPIPVANSAVQASSIGCGISWWPPGPPRIPAYCGAGYWCCHAAAGACCIIVSRSCSLAPPAAASQYCPISVFWMICCFLFLESSAISNNSCSCRISWDSSAGWPCPRMMPCSFSASCVTRCCCSPVVAPQPPSSL</sequence>
<protein>
    <submittedName>
        <fullName evidence="1">Uncharacterized protein</fullName>
    </submittedName>
</protein>
<evidence type="ECO:0000313" key="1">
    <source>
        <dbReference type="EMBL" id="ACF82316.1"/>
    </source>
</evidence>
<accession>B4FJM3</accession>
<name>B4FJM3_MAIZE</name>
<dbReference type="EMBL" id="BT037311">
    <property type="protein sequence ID" value="ACF82316.1"/>
    <property type="molecule type" value="mRNA"/>
</dbReference>
<reference evidence="1" key="1">
    <citation type="journal article" date="2009" name="PLoS Genet.">
        <title>Sequencing, mapping, and analysis of 27,455 maize full-length cDNAs.</title>
        <authorList>
            <person name="Soderlund C."/>
            <person name="Descour A."/>
            <person name="Kudrna D."/>
            <person name="Bomhoff M."/>
            <person name="Boyd L."/>
            <person name="Currie J."/>
            <person name="Angelova A."/>
            <person name="Collura K."/>
            <person name="Wissotski M."/>
            <person name="Ashley E."/>
            <person name="Morrow D."/>
            <person name="Fernandes J."/>
            <person name="Walbot V."/>
            <person name="Yu Y."/>
        </authorList>
    </citation>
    <scope>NUCLEOTIDE SEQUENCE</scope>
    <source>
        <strain evidence="1">B73</strain>
    </source>
</reference>
<organism evidence="1">
    <name type="scientific">Zea mays</name>
    <name type="common">Maize</name>
    <dbReference type="NCBI Taxonomy" id="4577"/>
    <lineage>
        <taxon>Eukaryota</taxon>
        <taxon>Viridiplantae</taxon>
        <taxon>Streptophyta</taxon>
        <taxon>Embryophyta</taxon>
        <taxon>Tracheophyta</taxon>
        <taxon>Spermatophyta</taxon>
        <taxon>Magnoliopsida</taxon>
        <taxon>Liliopsida</taxon>
        <taxon>Poales</taxon>
        <taxon>Poaceae</taxon>
        <taxon>PACMAD clade</taxon>
        <taxon>Panicoideae</taxon>
        <taxon>Andropogonodae</taxon>
        <taxon>Andropogoneae</taxon>
        <taxon>Tripsacinae</taxon>
        <taxon>Zea</taxon>
    </lineage>
</organism>